<proteinExistence type="predicted"/>
<comment type="caution">
    <text evidence="11">The sequence shown here is derived from an EMBL/GenBank/DDBJ whole genome shotgun (WGS) entry which is preliminary data.</text>
</comment>
<feature type="region of interest" description="Disordered" evidence="8">
    <location>
        <begin position="474"/>
        <end position="563"/>
    </location>
</feature>
<keyword evidence="6" id="KW-0539">Nucleus</keyword>
<feature type="domain" description="BTB" evidence="9">
    <location>
        <begin position="28"/>
        <end position="95"/>
    </location>
</feature>
<dbReference type="AlphaFoldDB" id="A0AA88XIK1"/>
<protein>
    <submittedName>
        <fullName evidence="11">Uncharacterized protein</fullName>
    </submittedName>
</protein>
<feature type="region of interest" description="Disordered" evidence="8">
    <location>
        <begin position="215"/>
        <end position="235"/>
    </location>
</feature>
<dbReference type="PROSITE" id="PS00028">
    <property type="entry name" value="ZINC_FINGER_C2H2_1"/>
    <property type="match status" value="6"/>
</dbReference>
<sequence length="1129" mass="130217">DIHALEILGHSSKFTDTLFLYQQQQYLCDCVIIANNGYVPAHRLVLVAGSPFFQQLDSSRNYKSPFDANFTLESDLEDVKTVMRLLYTGKLLVNEENIHRLLKICQLLQLKEAASLCEGYIQANYKKTSAGRQCNSVNVVEHSLSIGYDVDGQGARSRSTEHSNLSHSDKSHSNKPHSDMSHSVKTNIDLDRIVMFEDGKKDKITIGKLENVPSIQSTNSLTSPESFTNDSDYSYVLFPDEDQTDESQNMNFMTPAADEDSRISSSSSATIEDTAEDTTSSKEEDIIGDSMKEEALSLEEGLFKRLKVEEEEPSAKMGRVAQLKTSKKRKREESEENNAGAEREPHPGIPYDIAKFNKELTERKGRKMSCRACKLYFLHIQDLVHHRRNVHPENNTEKRDKYTCDICFQKPNSILRVIEHKFKKHGIPYDTKKYPTIKCGFKNCKFTTIVEQTMRSHVKKSHCGKKSNKLEYVDDTNVEDEEVEEEEAEDREEEESNSHTAVCSNLKMESDHSDDVPVGNHGNVDVSSEENTRFETDELDQRSEKDENLTLSNASIKEDDTSKEKACPAGISYDQEKFQEIMKDRKCRKFSCRVCRLLFLNPNDLWQHRLEVHPENNSKVREKYMCDICFRKPNTIIGVVEHKFKQHGIPYDTKKYPTIKCEHKKCKYTTIIQHNMKKHIKNQHNGKTPDELRNEKGIKGTSDSSSESEDDLTNIPIGDVFISIDDDGEMICKKDKVSDVSDQPPEKCRKRSRSEIEQMKNLSPGIPYKEAAKHEILSDPTVNRYSCRSCKLHFLKPQDLLHHRLTSHPSNKKKEKYTCDICFKKPNSLKALVEHKFKKHNIPYDADLYPLLHCSYETCKFTTIVQQTLKDHVKKVHEQQQVFMCEVCGRESKSLGQHKYHSATHTRTGKEHVCSICGKSCMTVYSLKKHIEEVHQKKRKRFLCHFCPYGTYGLREFHNHLYKVHNEQPPEGRNIFKCEKCDYFTLTKSYLERHMLLHQGAERKYLCPTCNKGFYSMANLKAHERRHKTEPLKCEFAGCDFFTYYKHIMKNHISGKHTNTNLRPYKCHLCNHSCKLKGNLNKHLAGKHGLEVMTQVKQRKIALETGTGFQEILKTCAGARSRHLLRDLV</sequence>
<evidence type="ECO:0000259" key="10">
    <source>
        <dbReference type="PROSITE" id="PS50157"/>
    </source>
</evidence>
<evidence type="ECO:0000256" key="2">
    <source>
        <dbReference type="ARBA" id="ARBA00022723"/>
    </source>
</evidence>
<dbReference type="InterPro" id="IPR013087">
    <property type="entry name" value="Znf_C2H2_type"/>
</dbReference>
<evidence type="ECO:0000256" key="3">
    <source>
        <dbReference type="ARBA" id="ARBA00022737"/>
    </source>
</evidence>
<dbReference type="Pfam" id="PF00651">
    <property type="entry name" value="BTB"/>
    <property type="match status" value="1"/>
</dbReference>
<feature type="non-terminal residue" evidence="11">
    <location>
        <position position="1"/>
    </location>
</feature>
<evidence type="ECO:0000256" key="5">
    <source>
        <dbReference type="ARBA" id="ARBA00022833"/>
    </source>
</evidence>
<gene>
    <name evidence="11" type="ORF">FSP39_009650</name>
</gene>
<keyword evidence="12" id="KW-1185">Reference proteome</keyword>
<evidence type="ECO:0000256" key="6">
    <source>
        <dbReference type="ARBA" id="ARBA00023242"/>
    </source>
</evidence>
<organism evidence="11 12">
    <name type="scientific">Pinctada imbricata</name>
    <name type="common">Atlantic pearl-oyster</name>
    <name type="synonym">Pinctada martensii</name>
    <dbReference type="NCBI Taxonomy" id="66713"/>
    <lineage>
        <taxon>Eukaryota</taxon>
        <taxon>Metazoa</taxon>
        <taxon>Spiralia</taxon>
        <taxon>Lophotrochozoa</taxon>
        <taxon>Mollusca</taxon>
        <taxon>Bivalvia</taxon>
        <taxon>Autobranchia</taxon>
        <taxon>Pteriomorphia</taxon>
        <taxon>Pterioida</taxon>
        <taxon>Pterioidea</taxon>
        <taxon>Pteriidae</taxon>
        <taxon>Pinctada</taxon>
    </lineage>
</organism>
<dbReference type="GO" id="GO:0008270">
    <property type="term" value="F:zinc ion binding"/>
    <property type="evidence" value="ECO:0007669"/>
    <property type="project" value="UniProtKB-KW"/>
</dbReference>
<dbReference type="PANTHER" id="PTHR24394:SF23">
    <property type="entry name" value="ZINC FINGER PROTEIN 281-LIKE ISOFORM X1"/>
    <property type="match status" value="1"/>
</dbReference>
<feature type="domain" description="C2H2-type" evidence="10">
    <location>
        <begin position="785"/>
        <end position="813"/>
    </location>
</feature>
<evidence type="ECO:0000256" key="1">
    <source>
        <dbReference type="ARBA" id="ARBA00004123"/>
    </source>
</evidence>
<dbReference type="Gene3D" id="3.30.160.60">
    <property type="entry name" value="Classic Zinc Finger"/>
    <property type="match status" value="4"/>
</dbReference>
<dbReference type="PANTHER" id="PTHR24394">
    <property type="entry name" value="ZINC FINGER PROTEIN"/>
    <property type="match status" value="1"/>
</dbReference>
<feature type="compositionally biased region" description="Basic and acidic residues" evidence="8">
    <location>
        <begin position="167"/>
        <end position="183"/>
    </location>
</feature>
<dbReference type="SUPFAM" id="SSF57667">
    <property type="entry name" value="beta-beta-alpha zinc fingers"/>
    <property type="match status" value="3"/>
</dbReference>
<feature type="region of interest" description="Disordered" evidence="8">
    <location>
        <begin position="310"/>
        <end position="350"/>
    </location>
</feature>
<evidence type="ECO:0000313" key="11">
    <source>
        <dbReference type="EMBL" id="KAK3085853.1"/>
    </source>
</evidence>
<name>A0AA88XIK1_PINIB</name>
<keyword evidence="4 7" id="KW-0863">Zinc-finger</keyword>
<evidence type="ECO:0000259" key="9">
    <source>
        <dbReference type="PROSITE" id="PS50097"/>
    </source>
</evidence>
<dbReference type="GO" id="GO:0000981">
    <property type="term" value="F:DNA-binding transcription factor activity, RNA polymerase II-specific"/>
    <property type="evidence" value="ECO:0007669"/>
    <property type="project" value="TreeGrafter"/>
</dbReference>
<accession>A0AA88XIK1</accession>
<feature type="region of interest" description="Disordered" evidence="8">
    <location>
        <begin position="254"/>
        <end position="287"/>
    </location>
</feature>
<comment type="subcellular location">
    <subcellularLocation>
        <location evidence="1">Nucleus</location>
    </subcellularLocation>
</comment>
<feature type="domain" description="C2H2-type" evidence="10">
    <location>
        <begin position="1005"/>
        <end position="1032"/>
    </location>
</feature>
<feature type="domain" description="C2H2-type" evidence="10">
    <location>
        <begin position="976"/>
        <end position="1003"/>
    </location>
</feature>
<dbReference type="InterPro" id="IPR036236">
    <property type="entry name" value="Znf_C2H2_sf"/>
</dbReference>
<feature type="domain" description="C2H2-type" evidence="10">
    <location>
        <begin position="659"/>
        <end position="689"/>
    </location>
</feature>
<dbReference type="EMBL" id="VSWD01000012">
    <property type="protein sequence ID" value="KAK3085853.1"/>
    <property type="molecule type" value="Genomic_DNA"/>
</dbReference>
<evidence type="ECO:0000313" key="12">
    <source>
        <dbReference type="Proteomes" id="UP001186944"/>
    </source>
</evidence>
<feature type="compositionally biased region" description="Acidic residues" evidence="8">
    <location>
        <begin position="474"/>
        <end position="495"/>
    </location>
</feature>
<feature type="compositionally biased region" description="Basic and acidic residues" evidence="8">
    <location>
        <begin position="687"/>
        <end position="698"/>
    </location>
</feature>
<evidence type="ECO:0000256" key="8">
    <source>
        <dbReference type="SAM" id="MobiDB-lite"/>
    </source>
</evidence>
<feature type="compositionally biased region" description="Polar residues" evidence="8">
    <location>
        <begin position="215"/>
        <end position="232"/>
    </location>
</feature>
<feature type="compositionally biased region" description="Low complexity" evidence="8">
    <location>
        <begin position="263"/>
        <end position="272"/>
    </location>
</feature>
<feature type="compositionally biased region" description="Basic and acidic residues" evidence="8">
    <location>
        <begin position="530"/>
        <end position="548"/>
    </location>
</feature>
<dbReference type="Proteomes" id="UP001186944">
    <property type="component" value="Unassembled WGS sequence"/>
</dbReference>
<dbReference type="CDD" id="cd18186">
    <property type="entry name" value="BTB_POZ_ZBTB_KLHL-like"/>
    <property type="match status" value="1"/>
</dbReference>
<dbReference type="SUPFAM" id="SSF54695">
    <property type="entry name" value="POZ domain"/>
    <property type="match status" value="1"/>
</dbReference>
<keyword evidence="3" id="KW-0677">Repeat</keyword>
<feature type="region of interest" description="Disordered" evidence="8">
    <location>
        <begin position="151"/>
        <end position="183"/>
    </location>
</feature>
<dbReference type="PROSITE" id="PS50157">
    <property type="entry name" value="ZINC_FINGER_C2H2_2"/>
    <property type="match status" value="6"/>
</dbReference>
<feature type="region of interest" description="Disordered" evidence="8">
    <location>
        <begin position="680"/>
        <end position="711"/>
    </location>
</feature>
<reference evidence="11" key="1">
    <citation type="submission" date="2019-08" db="EMBL/GenBank/DDBJ databases">
        <title>The improved chromosome-level genome for the pearl oyster Pinctada fucata martensii using PacBio sequencing and Hi-C.</title>
        <authorList>
            <person name="Zheng Z."/>
        </authorList>
    </citation>
    <scope>NUCLEOTIDE SEQUENCE</scope>
    <source>
        <strain evidence="11">ZZ-2019</strain>
        <tissue evidence="11">Adductor muscle</tissue>
    </source>
</reference>
<dbReference type="InterPro" id="IPR011333">
    <property type="entry name" value="SKP1/BTB/POZ_sf"/>
</dbReference>
<dbReference type="InterPro" id="IPR000210">
    <property type="entry name" value="BTB/POZ_dom"/>
</dbReference>
<dbReference type="Gene3D" id="3.30.710.10">
    <property type="entry name" value="Potassium Channel Kv1.1, Chain A"/>
    <property type="match status" value="1"/>
</dbReference>
<dbReference type="GO" id="GO:0005634">
    <property type="term" value="C:nucleus"/>
    <property type="evidence" value="ECO:0007669"/>
    <property type="project" value="UniProtKB-SubCell"/>
</dbReference>
<feature type="domain" description="C2H2-type" evidence="10">
    <location>
        <begin position="368"/>
        <end position="396"/>
    </location>
</feature>
<dbReference type="SMART" id="SM00225">
    <property type="entry name" value="BTB"/>
    <property type="match status" value="1"/>
</dbReference>
<dbReference type="SMART" id="SM00355">
    <property type="entry name" value="ZnF_C2H2"/>
    <property type="match status" value="16"/>
</dbReference>
<feature type="domain" description="C2H2-type" evidence="10">
    <location>
        <begin position="912"/>
        <end position="940"/>
    </location>
</feature>
<evidence type="ECO:0000256" key="7">
    <source>
        <dbReference type="PROSITE-ProRule" id="PRU00042"/>
    </source>
</evidence>
<evidence type="ECO:0000256" key="4">
    <source>
        <dbReference type="ARBA" id="ARBA00022771"/>
    </source>
</evidence>
<dbReference type="PROSITE" id="PS50097">
    <property type="entry name" value="BTB"/>
    <property type="match status" value="1"/>
</dbReference>
<keyword evidence="5" id="KW-0862">Zinc</keyword>
<keyword evidence="2" id="KW-0479">Metal-binding</keyword>